<dbReference type="AlphaFoldDB" id="A0A0N8PRY1"/>
<dbReference type="Proteomes" id="UP000050509">
    <property type="component" value="Unassembled WGS sequence"/>
</dbReference>
<gene>
    <name evidence="1" type="ORF">SE17_22620</name>
</gene>
<sequence>MPSILDLPQFEQYRLPWQARCARYARNRAYYTGKAYEKLSQYALAAQLYSGTRTLFSPLRRCVRVDVAKVPGGWLLPDTASAYTRREVDSLRAKTGALAAYERFLLYGAVAGEAALMLAGRPGSPLPLALRADEVIVGPSTGSGQASEALIIKRKAAGLVSEEYAQAITPEYVQIFVDGAARPAVRNAFG</sequence>
<protein>
    <recommendedName>
        <fullName evidence="3">Phage portal protein</fullName>
    </recommendedName>
</protein>
<proteinExistence type="predicted"/>
<evidence type="ECO:0000313" key="2">
    <source>
        <dbReference type="Proteomes" id="UP000050509"/>
    </source>
</evidence>
<evidence type="ECO:0008006" key="3">
    <source>
        <dbReference type="Google" id="ProtNLM"/>
    </source>
</evidence>
<reference evidence="1 2" key="1">
    <citation type="submission" date="2015-09" db="EMBL/GenBank/DDBJ databases">
        <title>Draft genome sequence of Kouleothrix aurantiaca JCM 19913.</title>
        <authorList>
            <person name="Hemp J."/>
        </authorList>
    </citation>
    <scope>NUCLEOTIDE SEQUENCE [LARGE SCALE GENOMIC DNA]</scope>
    <source>
        <strain evidence="1 2">COM-B</strain>
    </source>
</reference>
<evidence type="ECO:0000313" key="1">
    <source>
        <dbReference type="EMBL" id="KPV51189.1"/>
    </source>
</evidence>
<keyword evidence="2" id="KW-1185">Reference proteome</keyword>
<comment type="caution">
    <text evidence="1">The sequence shown here is derived from an EMBL/GenBank/DDBJ whole genome shotgun (WGS) entry which is preliminary data.</text>
</comment>
<name>A0A0N8PRY1_9CHLR</name>
<accession>A0A0N8PRY1</accession>
<feature type="non-terminal residue" evidence="1">
    <location>
        <position position="190"/>
    </location>
</feature>
<organism evidence="1 2">
    <name type="scientific">Kouleothrix aurantiaca</name>
    <dbReference type="NCBI Taxonomy" id="186479"/>
    <lineage>
        <taxon>Bacteria</taxon>
        <taxon>Bacillati</taxon>
        <taxon>Chloroflexota</taxon>
        <taxon>Chloroflexia</taxon>
        <taxon>Chloroflexales</taxon>
        <taxon>Roseiflexineae</taxon>
        <taxon>Roseiflexaceae</taxon>
        <taxon>Kouleothrix</taxon>
    </lineage>
</organism>
<dbReference type="EMBL" id="LJCR01001027">
    <property type="protein sequence ID" value="KPV51189.1"/>
    <property type="molecule type" value="Genomic_DNA"/>
</dbReference>